<gene>
    <name evidence="2" type="ORF">L9S41_15120</name>
</gene>
<keyword evidence="1" id="KW-0732">Signal</keyword>
<sequence length="175" mass="19262">MLRKVLLCVVALLLAFAVMMATTGQAEFFLEDDLVLASSPAEVWEVLSAVEDWPRWWPGFESAKVTPALQMGARLDLVLKGDPSKRPATVETVVNGRKISWVRDGILGSTTHTSLCLDEQGGETLFVIQSRIRGPQAFLARLTARNQFADYHQALLRSLQLQLAEDAASPLPQDS</sequence>
<dbReference type="RefSeq" id="WP_260747353.1">
    <property type="nucleotide sequence ID" value="NZ_CP092109.1"/>
</dbReference>
<feature type="chain" id="PRO_5045386366" evidence="1">
    <location>
        <begin position="27"/>
        <end position="175"/>
    </location>
</feature>
<dbReference type="InterPro" id="IPR019587">
    <property type="entry name" value="Polyketide_cyclase/dehydratase"/>
</dbReference>
<reference evidence="2" key="1">
    <citation type="journal article" date="2022" name="Environ. Microbiol.">
        <title>Geoalkalibacter halelectricus SAP #1 sp. nov. possessing extracellular electron transfer and mineral#reducing capabilities from a haloalkaline environment.</title>
        <authorList>
            <person name="Yadav S."/>
            <person name="Singh R."/>
            <person name="Sundharam S.S."/>
            <person name="Chaudhary S."/>
            <person name="Krishnamurthi S."/>
            <person name="Patil S.A."/>
        </authorList>
    </citation>
    <scope>NUCLEOTIDE SEQUENCE</scope>
    <source>
        <strain evidence="2">SAP-1</strain>
    </source>
</reference>
<evidence type="ECO:0000256" key="1">
    <source>
        <dbReference type="SAM" id="SignalP"/>
    </source>
</evidence>
<accession>A0ABY5ZK67</accession>
<dbReference type="Proteomes" id="UP001060414">
    <property type="component" value="Chromosome"/>
</dbReference>
<dbReference type="SUPFAM" id="SSF55961">
    <property type="entry name" value="Bet v1-like"/>
    <property type="match status" value="1"/>
</dbReference>
<proteinExistence type="predicted"/>
<dbReference type="InterPro" id="IPR023393">
    <property type="entry name" value="START-like_dom_sf"/>
</dbReference>
<organism evidence="2 3">
    <name type="scientific">Geoalkalibacter halelectricus</name>
    <dbReference type="NCBI Taxonomy" id="2847045"/>
    <lineage>
        <taxon>Bacteria</taxon>
        <taxon>Pseudomonadati</taxon>
        <taxon>Thermodesulfobacteriota</taxon>
        <taxon>Desulfuromonadia</taxon>
        <taxon>Desulfuromonadales</taxon>
        <taxon>Geoalkalibacteraceae</taxon>
        <taxon>Geoalkalibacter</taxon>
    </lineage>
</organism>
<keyword evidence="3" id="KW-1185">Reference proteome</keyword>
<dbReference type="Gene3D" id="3.30.530.20">
    <property type="match status" value="1"/>
</dbReference>
<protein>
    <submittedName>
        <fullName evidence="2">SRPBCC family protein</fullName>
    </submittedName>
</protein>
<evidence type="ECO:0000313" key="3">
    <source>
        <dbReference type="Proteomes" id="UP001060414"/>
    </source>
</evidence>
<feature type="signal peptide" evidence="1">
    <location>
        <begin position="1"/>
        <end position="26"/>
    </location>
</feature>
<dbReference type="Pfam" id="PF10604">
    <property type="entry name" value="Polyketide_cyc2"/>
    <property type="match status" value="1"/>
</dbReference>
<name>A0ABY5ZK67_9BACT</name>
<dbReference type="EMBL" id="CP092109">
    <property type="protein sequence ID" value="UWZ78998.1"/>
    <property type="molecule type" value="Genomic_DNA"/>
</dbReference>
<evidence type="ECO:0000313" key="2">
    <source>
        <dbReference type="EMBL" id="UWZ78998.1"/>
    </source>
</evidence>